<dbReference type="EMBL" id="CP063405">
    <property type="protein sequence ID" value="QSZ30207.1"/>
    <property type="molecule type" value="Genomic_DNA"/>
</dbReference>
<reference evidence="1" key="1">
    <citation type="submission" date="2020-10" db="EMBL/GenBank/DDBJ databases">
        <title>Genome Sequence of Monilinia vaccinii-corymbosi Sheds Light on Mummy Berry Disease Infection of Blueberry and Mating Type.</title>
        <authorList>
            <person name="Yow A.G."/>
            <person name="Zhang Y."/>
            <person name="Bansal K."/>
            <person name="Eacker S.M."/>
            <person name="Sullivan S."/>
            <person name="Liachko I."/>
            <person name="Cubeta M.A."/>
            <person name="Rollins J.A."/>
            <person name="Ashrafi H."/>
        </authorList>
    </citation>
    <scope>NUCLEOTIDE SEQUENCE</scope>
    <source>
        <strain evidence="1">RL-1</strain>
    </source>
</reference>
<name>A0A8A3P9Z8_9HELO</name>
<gene>
    <name evidence="1" type="ORF">DSL72_004727</name>
</gene>
<evidence type="ECO:0000313" key="2">
    <source>
        <dbReference type="Proteomes" id="UP000672032"/>
    </source>
</evidence>
<dbReference type="Proteomes" id="UP000672032">
    <property type="component" value="Chromosome 1"/>
</dbReference>
<accession>A0A8A3P9Z8</accession>
<organism evidence="1 2">
    <name type="scientific">Monilinia vaccinii-corymbosi</name>
    <dbReference type="NCBI Taxonomy" id="61207"/>
    <lineage>
        <taxon>Eukaryota</taxon>
        <taxon>Fungi</taxon>
        <taxon>Dikarya</taxon>
        <taxon>Ascomycota</taxon>
        <taxon>Pezizomycotina</taxon>
        <taxon>Leotiomycetes</taxon>
        <taxon>Helotiales</taxon>
        <taxon>Sclerotiniaceae</taxon>
        <taxon>Monilinia</taxon>
    </lineage>
</organism>
<evidence type="ECO:0000313" key="1">
    <source>
        <dbReference type="EMBL" id="QSZ30207.1"/>
    </source>
</evidence>
<dbReference type="AlphaFoldDB" id="A0A8A3P9Z8"/>
<keyword evidence="2" id="KW-1185">Reference proteome</keyword>
<dbReference type="OrthoDB" id="3344950at2759"/>
<proteinExistence type="predicted"/>
<sequence>MATAETVQLGPIHAPKEDSIIAFKTIEVELKKKLQHLRHETDKHEPQYFSPISHLPTPTLTSFTPASLKSVRIATSAYGLHLLGKVLIPETDGKCFFMFRAFVPGDAESATLHCIRMDETDVGGEEGKFFRAIFGEEDELVWFDE</sequence>
<protein>
    <submittedName>
        <fullName evidence="1">Uncharacterized protein</fullName>
    </submittedName>
</protein>